<organism evidence="1 2">
    <name type="scientific">Novipirellula galeiformis</name>
    <dbReference type="NCBI Taxonomy" id="2528004"/>
    <lineage>
        <taxon>Bacteria</taxon>
        <taxon>Pseudomonadati</taxon>
        <taxon>Planctomycetota</taxon>
        <taxon>Planctomycetia</taxon>
        <taxon>Pirellulales</taxon>
        <taxon>Pirellulaceae</taxon>
        <taxon>Novipirellula</taxon>
    </lineage>
</organism>
<dbReference type="AlphaFoldDB" id="A0A5C6BYM3"/>
<dbReference type="EMBL" id="SJPT01000012">
    <property type="protein sequence ID" value="TWU17430.1"/>
    <property type="molecule type" value="Genomic_DNA"/>
</dbReference>
<comment type="caution">
    <text evidence="1">The sequence shown here is derived from an EMBL/GenBank/DDBJ whole genome shotgun (WGS) entry which is preliminary data.</text>
</comment>
<protein>
    <recommendedName>
        <fullName evidence="3">DUF4112 domain-containing protein</fullName>
    </recommendedName>
</protein>
<dbReference type="Pfam" id="PF13430">
    <property type="entry name" value="DUF4112"/>
    <property type="match status" value="1"/>
</dbReference>
<reference evidence="1 2" key="1">
    <citation type="submission" date="2019-02" db="EMBL/GenBank/DDBJ databases">
        <title>Deep-cultivation of Planctomycetes and their phenomic and genomic characterization uncovers novel biology.</title>
        <authorList>
            <person name="Wiegand S."/>
            <person name="Jogler M."/>
            <person name="Boedeker C."/>
            <person name="Pinto D."/>
            <person name="Vollmers J."/>
            <person name="Rivas-Marin E."/>
            <person name="Kohn T."/>
            <person name="Peeters S.H."/>
            <person name="Heuer A."/>
            <person name="Rast P."/>
            <person name="Oberbeckmann S."/>
            <person name="Bunk B."/>
            <person name="Jeske O."/>
            <person name="Meyerdierks A."/>
            <person name="Storesund J.E."/>
            <person name="Kallscheuer N."/>
            <person name="Luecker S."/>
            <person name="Lage O.M."/>
            <person name="Pohl T."/>
            <person name="Merkel B.J."/>
            <person name="Hornburger P."/>
            <person name="Mueller R.-W."/>
            <person name="Bruemmer F."/>
            <person name="Labrenz M."/>
            <person name="Spormann A.M."/>
            <person name="Op Den Camp H."/>
            <person name="Overmann J."/>
            <person name="Amann R."/>
            <person name="Jetten M.S.M."/>
            <person name="Mascher T."/>
            <person name="Medema M.H."/>
            <person name="Devos D.P."/>
            <person name="Kaster A.-K."/>
            <person name="Ovreas L."/>
            <person name="Rohde M."/>
            <person name="Galperin M.Y."/>
            <person name="Jogler C."/>
        </authorList>
    </citation>
    <scope>NUCLEOTIDE SEQUENCE [LARGE SCALE GENOMIC DNA]</scope>
    <source>
        <strain evidence="1 2">Pla52o</strain>
    </source>
</reference>
<name>A0A5C6BYM3_9BACT</name>
<accession>A0A5C6BYM3</accession>
<keyword evidence="2" id="KW-1185">Reference proteome</keyword>
<dbReference type="PANTHER" id="PTHR35519:SF2">
    <property type="entry name" value="PH DOMAIN PROTEIN"/>
    <property type="match status" value="1"/>
</dbReference>
<proteinExistence type="predicted"/>
<dbReference type="InterPro" id="IPR025187">
    <property type="entry name" value="DUF4112"/>
</dbReference>
<dbReference type="Proteomes" id="UP000316304">
    <property type="component" value="Unassembled WGS sequence"/>
</dbReference>
<gene>
    <name evidence="1" type="ORF">Pla52o_52340</name>
</gene>
<evidence type="ECO:0008006" key="3">
    <source>
        <dbReference type="Google" id="ProtNLM"/>
    </source>
</evidence>
<sequence>MAVIGLARSFGLAGKNSMPDSKKLDPTKHPDLAKLERFASLLDDRFHIPGTKIRFGLDNVIGLIPGVGDAASALTHSYLFWSAFQLRVRKRILGKMLFNALVDLIGGAVPVAGDIFDVYWKSNRRNATLIRRELQTQARLRRGRGPAA</sequence>
<dbReference type="PANTHER" id="PTHR35519">
    <property type="entry name" value="MEMBRANE PROTEINS"/>
    <property type="match status" value="1"/>
</dbReference>
<evidence type="ECO:0000313" key="1">
    <source>
        <dbReference type="EMBL" id="TWU17430.1"/>
    </source>
</evidence>
<evidence type="ECO:0000313" key="2">
    <source>
        <dbReference type="Proteomes" id="UP000316304"/>
    </source>
</evidence>
<dbReference type="RefSeq" id="WP_231612623.1">
    <property type="nucleotide sequence ID" value="NZ_SJPT01000012.1"/>
</dbReference>